<dbReference type="InterPro" id="IPR015424">
    <property type="entry name" value="PyrdxlP-dep_Trfase"/>
</dbReference>
<dbReference type="Gene3D" id="3.40.640.10">
    <property type="entry name" value="Type I PLP-dependent aspartate aminotransferase-like (Major domain)"/>
    <property type="match status" value="1"/>
</dbReference>
<keyword evidence="9" id="KW-1185">Reference proteome</keyword>
<dbReference type="Pfam" id="PF00155">
    <property type="entry name" value="Aminotran_1_2"/>
    <property type="match status" value="1"/>
</dbReference>
<evidence type="ECO:0000313" key="8">
    <source>
        <dbReference type="EMBL" id="CAD7281671.1"/>
    </source>
</evidence>
<keyword evidence="6" id="KW-1133">Transmembrane helix</keyword>
<keyword evidence="3" id="KW-0808">Transferase</keyword>
<reference evidence="8" key="1">
    <citation type="submission" date="2020-11" db="EMBL/GenBank/DDBJ databases">
        <authorList>
            <person name="Tran Van P."/>
        </authorList>
    </citation>
    <scope>NUCLEOTIDE SEQUENCE</scope>
</reference>
<dbReference type="PANTHER" id="PTHR13693:SF3">
    <property type="entry name" value="LD36009P"/>
    <property type="match status" value="1"/>
</dbReference>
<feature type="compositionally biased region" description="Low complexity" evidence="5">
    <location>
        <begin position="43"/>
        <end position="59"/>
    </location>
</feature>
<proteinExistence type="inferred from homology"/>
<keyword evidence="6" id="KW-0472">Membrane</keyword>
<sequence>MTQTTTTTELSWSETMELLSNKHPGLATLKHSSSMARHSKLQSKSNSGNNPTNNKTTKPGTEKLSSRRSYGFLIFDYIPVLLIIYAKVVFNVVYALSKLGVVSPKWVKLPEIDPKEKEGYAPIRDHHTRLFQFTLFNRISDLFARPINTLPADTFRVIHRPQNPFSDHVEKLPDGLSINMASYNYLGFSTNTGPIPDAVKDTIKRNGLTFGSNSRELGTWQLHRVLEKMVAKFVGKEDAILCPMGFATNSMHLPALADDRTLIISDEHNHSSLILGCKLSGATIKVFKHNEENSRHGSYIFASIPWVLIEQRTP</sequence>
<feature type="transmembrane region" description="Helical" evidence="6">
    <location>
        <begin position="72"/>
        <end position="96"/>
    </location>
</feature>
<dbReference type="GO" id="GO:0016020">
    <property type="term" value="C:membrane"/>
    <property type="evidence" value="ECO:0007669"/>
    <property type="project" value="GOC"/>
</dbReference>
<evidence type="ECO:0000256" key="5">
    <source>
        <dbReference type="SAM" id="MobiDB-lite"/>
    </source>
</evidence>
<dbReference type="Proteomes" id="UP000678499">
    <property type="component" value="Unassembled WGS sequence"/>
</dbReference>
<dbReference type="InterPro" id="IPR015421">
    <property type="entry name" value="PyrdxlP-dep_Trfase_major"/>
</dbReference>
<evidence type="ECO:0000256" key="1">
    <source>
        <dbReference type="ARBA" id="ARBA00001933"/>
    </source>
</evidence>
<evidence type="ECO:0000256" key="4">
    <source>
        <dbReference type="ARBA" id="ARBA00023315"/>
    </source>
</evidence>
<keyword evidence="6" id="KW-0812">Transmembrane</keyword>
<dbReference type="InterPro" id="IPR050087">
    <property type="entry name" value="AON_synthase_class-II"/>
</dbReference>
<dbReference type="GO" id="GO:0004758">
    <property type="term" value="F:serine C-palmitoyltransferase activity"/>
    <property type="evidence" value="ECO:0007669"/>
    <property type="project" value="TreeGrafter"/>
</dbReference>
<dbReference type="AlphaFoldDB" id="A0A7R9BX40"/>
<comment type="similarity">
    <text evidence="2">Belongs to the class-II pyridoxal-phosphate-dependent aminotransferase family.</text>
</comment>
<evidence type="ECO:0000256" key="2">
    <source>
        <dbReference type="ARBA" id="ARBA00008392"/>
    </source>
</evidence>
<organism evidence="8">
    <name type="scientific">Notodromas monacha</name>
    <dbReference type="NCBI Taxonomy" id="399045"/>
    <lineage>
        <taxon>Eukaryota</taxon>
        <taxon>Metazoa</taxon>
        <taxon>Ecdysozoa</taxon>
        <taxon>Arthropoda</taxon>
        <taxon>Crustacea</taxon>
        <taxon>Oligostraca</taxon>
        <taxon>Ostracoda</taxon>
        <taxon>Podocopa</taxon>
        <taxon>Podocopida</taxon>
        <taxon>Cypridocopina</taxon>
        <taxon>Cypridoidea</taxon>
        <taxon>Cyprididae</taxon>
        <taxon>Notodromas</taxon>
    </lineage>
</organism>
<evidence type="ECO:0000259" key="7">
    <source>
        <dbReference type="Pfam" id="PF00155"/>
    </source>
</evidence>
<dbReference type="InterPro" id="IPR004839">
    <property type="entry name" value="Aminotransferase_I/II_large"/>
</dbReference>
<dbReference type="EMBL" id="CAJPEX010003077">
    <property type="protein sequence ID" value="CAG0921823.1"/>
    <property type="molecule type" value="Genomic_DNA"/>
</dbReference>
<gene>
    <name evidence="8" type="ORF">NMOB1V02_LOCUS9310</name>
</gene>
<evidence type="ECO:0000256" key="6">
    <source>
        <dbReference type="SAM" id="Phobius"/>
    </source>
</evidence>
<evidence type="ECO:0000256" key="3">
    <source>
        <dbReference type="ARBA" id="ARBA00022679"/>
    </source>
</evidence>
<dbReference type="EMBL" id="OA885114">
    <property type="protein sequence ID" value="CAD7281671.1"/>
    <property type="molecule type" value="Genomic_DNA"/>
</dbReference>
<dbReference type="GO" id="GO:0046512">
    <property type="term" value="P:sphingosine biosynthetic process"/>
    <property type="evidence" value="ECO:0007669"/>
    <property type="project" value="TreeGrafter"/>
</dbReference>
<keyword evidence="4" id="KW-0012">Acyltransferase</keyword>
<dbReference type="GO" id="GO:0017059">
    <property type="term" value="C:serine palmitoyltransferase complex"/>
    <property type="evidence" value="ECO:0007669"/>
    <property type="project" value="TreeGrafter"/>
</dbReference>
<feature type="domain" description="Aminotransferase class I/classII large" evidence="7">
    <location>
        <begin position="178"/>
        <end position="296"/>
    </location>
</feature>
<name>A0A7R9BX40_9CRUS</name>
<dbReference type="GO" id="GO:0030170">
    <property type="term" value="F:pyridoxal phosphate binding"/>
    <property type="evidence" value="ECO:0007669"/>
    <property type="project" value="InterPro"/>
</dbReference>
<dbReference type="OrthoDB" id="65434at2759"/>
<dbReference type="GO" id="GO:0046513">
    <property type="term" value="P:ceramide biosynthetic process"/>
    <property type="evidence" value="ECO:0007669"/>
    <property type="project" value="TreeGrafter"/>
</dbReference>
<protein>
    <recommendedName>
        <fullName evidence="7">Aminotransferase class I/classII large domain-containing protein</fullName>
    </recommendedName>
</protein>
<feature type="region of interest" description="Disordered" evidence="5">
    <location>
        <begin position="31"/>
        <end position="63"/>
    </location>
</feature>
<dbReference type="SUPFAM" id="SSF53383">
    <property type="entry name" value="PLP-dependent transferases"/>
    <property type="match status" value="1"/>
</dbReference>
<evidence type="ECO:0000313" key="9">
    <source>
        <dbReference type="Proteomes" id="UP000678499"/>
    </source>
</evidence>
<dbReference type="PANTHER" id="PTHR13693">
    <property type="entry name" value="CLASS II AMINOTRANSFERASE/8-AMINO-7-OXONONANOATE SYNTHASE"/>
    <property type="match status" value="1"/>
</dbReference>
<accession>A0A7R9BX40</accession>
<comment type="cofactor">
    <cofactor evidence="1">
        <name>pyridoxal 5'-phosphate</name>
        <dbReference type="ChEBI" id="CHEBI:597326"/>
    </cofactor>
</comment>